<feature type="transmembrane region" description="Helical" evidence="1">
    <location>
        <begin position="391"/>
        <end position="421"/>
    </location>
</feature>
<feature type="transmembrane region" description="Helical" evidence="1">
    <location>
        <begin position="497"/>
        <end position="517"/>
    </location>
</feature>
<evidence type="ECO:0008006" key="4">
    <source>
        <dbReference type="Google" id="ProtNLM"/>
    </source>
</evidence>
<dbReference type="GO" id="GO:0016255">
    <property type="term" value="P:attachment of GPI anchor to protein"/>
    <property type="evidence" value="ECO:0007669"/>
    <property type="project" value="TreeGrafter"/>
</dbReference>
<gene>
    <name evidence="2" type="ORF">AZE42_02759</name>
</gene>
<dbReference type="GO" id="GO:0042765">
    <property type="term" value="C:GPI-anchor transamidase complex"/>
    <property type="evidence" value="ECO:0007669"/>
    <property type="project" value="InterPro"/>
</dbReference>
<keyword evidence="1" id="KW-0812">Transmembrane</keyword>
<keyword evidence="1" id="KW-1133">Transmembrane helix</keyword>
<organism evidence="2 3">
    <name type="scientific">Rhizopogon vesiculosus</name>
    <dbReference type="NCBI Taxonomy" id="180088"/>
    <lineage>
        <taxon>Eukaryota</taxon>
        <taxon>Fungi</taxon>
        <taxon>Dikarya</taxon>
        <taxon>Basidiomycota</taxon>
        <taxon>Agaricomycotina</taxon>
        <taxon>Agaricomycetes</taxon>
        <taxon>Agaricomycetidae</taxon>
        <taxon>Boletales</taxon>
        <taxon>Suillineae</taxon>
        <taxon>Rhizopogonaceae</taxon>
        <taxon>Rhizopogon</taxon>
    </lineage>
</organism>
<dbReference type="InterPro" id="IPR007246">
    <property type="entry name" value="Gaa1"/>
</dbReference>
<dbReference type="Pfam" id="PF04114">
    <property type="entry name" value="Gaa1"/>
    <property type="match status" value="1"/>
</dbReference>
<feature type="transmembrane region" description="Helical" evidence="1">
    <location>
        <begin position="607"/>
        <end position="632"/>
    </location>
</feature>
<dbReference type="Proteomes" id="UP000183567">
    <property type="component" value="Unassembled WGS sequence"/>
</dbReference>
<protein>
    <recommendedName>
        <fullName evidence="4">Gaa1-domain-containing protein</fullName>
    </recommendedName>
</protein>
<evidence type="ECO:0000313" key="3">
    <source>
        <dbReference type="Proteomes" id="UP000183567"/>
    </source>
</evidence>
<comment type="caution">
    <text evidence="2">The sequence shown here is derived from an EMBL/GenBank/DDBJ whole genome shotgun (WGS) entry which is preliminary data.</text>
</comment>
<dbReference type="EMBL" id="LVVM01006504">
    <property type="protein sequence ID" value="OJA07903.1"/>
    <property type="molecule type" value="Genomic_DNA"/>
</dbReference>
<accession>A0A1J8PH40</accession>
<keyword evidence="1" id="KW-0472">Membrane</keyword>
<dbReference type="PANTHER" id="PTHR13304:SF0">
    <property type="entry name" value="GLYCOSYLPHOSPHATIDYLINOSITOL ANCHOR ATTACHMENT 1 PROTEIN"/>
    <property type="match status" value="1"/>
</dbReference>
<dbReference type="Gene3D" id="3.40.630.10">
    <property type="entry name" value="Zn peptidases"/>
    <property type="match status" value="1"/>
</dbReference>
<feature type="transmembrane region" description="Helical" evidence="1">
    <location>
        <begin position="464"/>
        <end position="485"/>
    </location>
</feature>
<evidence type="ECO:0000256" key="1">
    <source>
        <dbReference type="SAM" id="Phobius"/>
    </source>
</evidence>
<feature type="transmembrane region" description="Helical" evidence="1">
    <location>
        <begin position="537"/>
        <end position="565"/>
    </location>
</feature>
<reference evidence="2 3" key="1">
    <citation type="submission" date="2016-03" db="EMBL/GenBank/DDBJ databases">
        <title>Comparative genomics of the ectomycorrhizal sister species Rhizopogon vinicolor and Rhizopogon vesiculosus (Basidiomycota: Boletales) reveals a divergence of the mating type B locus.</title>
        <authorList>
            <person name="Mujic A.B."/>
            <person name="Kuo A."/>
            <person name="Tritt A."/>
            <person name="Lipzen A."/>
            <person name="Chen C."/>
            <person name="Johnson J."/>
            <person name="Sharma A."/>
            <person name="Barry K."/>
            <person name="Grigoriev I.V."/>
            <person name="Spatafora J.W."/>
        </authorList>
    </citation>
    <scope>NUCLEOTIDE SEQUENCE [LARGE SCALE GENOMIC DNA]</scope>
    <source>
        <strain evidence="2 3">AM-OR11-056</strain>
    </source>
</reference>
<keyword evidence="3" id="KW-1185">Reference proteome</keyword>
<evidence type="ECO:0000313" key="2">
    <source>
        <dbReference type="EMBL" id="OJA07903.1"/>
    </source>
</evidence>
<dbReference type="PANTHER" id="PTHR13304">
    <property type="entry name" value="GLYCOSYLPHOSPHATIDYLINOSITOL ANCHOR ATTACHMENT 1 PROTEIN"/>
    <property type="match status" value="1"/>
</dbReference>
<dbReference type="STRING" id="180088.A0A1J8PH40"/>
<dbReference type="AlphaFoldDB" id="A0A1J8PH40"/>
<feature type="transmembrane region" description="Helical" evidence="1">
    <location>
        <begin position="577"/>
        <end position="595"/>
    </location>
</feature>
<dbReference type="OrthoDB" id="445301at2759"/>
<sequence length="636" mass="70801">MDRIRTFLRRPKVDASIARLRRRRRAAAILHRNLTKFTTALFIIGYTWMLLIPIPLLSQGTYIDENALQPAQVNTYWNWGDVHTADLHLYQLDGIIDRNLTSEQRAEFFRTEFSKLGLAASTQNYTFTTSKGTISGNNAYAVMSSPRAAGTEATVISASWLSTAGHGALNVRGISAVLSLAAFLKDYSLWAKDIVFVISDDYLHGMHAWLNAYHGTIPSNLHTDPLEHISGVIWTALNIDYSGHSFSHLGVFHEGLNGRLPNQDLINSFRLISHYTGGVPMTVYDHLEPADLVDRWSEWSVLPSWTPAFIRRSPQLQQYEYRARNVVRHIGYQARGTCSGVHGLFHQFRIDAITLFAVPAKGPHGFHALGKIVESTLRTMNNLLERLHASFFFYILTSPGTFLKIGMFLPSAILVSVAMLFKGLGEWVDAGWVREVSEVSLKGTGSLEKEPKTKDMWRNRRRPMLSVLITMVATHVLGVLVFNLLCSRRFDENRSFFVPAILAAVSMVPPALLLLLPKNTPEVAPSSVLLKSSNLCLASTVISIMSLLNFSLAAMLALTMGVPLATSSRSSSTTTSLLRYAAYCILAWGWLVLLPEEVESAIWNWEVLGVWFAPFICIVYAPLVMQAGIVCLQGSS</sequence>
<proteinExistence type="predicted"/>
<name>A0A1J8PH40_9AGAM</name>